<feature type="compositionally biased region" description="Basic and acidic residues" evidence="1">
    <location>
        <begin position="58"/>
        <end position="69"/>
    </location>
</feature>
<feature type="region of interest" description="Disordered" evidence="1">
    <location>
        <begin position="24"/>
        <end position="69"/>
    </location>
</feature>
<dbReference type="EMBL" id="CP042582">
    <property type="protein sequence ID" value="QEX20903.1"/>
    <property type="molecule type" value="Genomic_DNA"/>
</dbReference>
<reference evidence="2 3" key="1">
    <citation type="submission" date="2019-08" db="EMBL/GenBank/DDBJ databases">
        <title>Hyperibacter terrae gen. nov., sp. nov. and Hyperibacter viscosus sp. nov., two new members in the family Rhodospirillaceae isolated from the rhizosphere of Hypericum perforatum.</title>
        <authorList>
            <person name="Noviana Z."/>
        </authorList>
    </citation>
    <scope>NUCLEOTIDE SEQUENCE [LARGE SCALE GENOMIC DNA]</scope>
    <source>
        <strain evidence="2 3">R5959</strain>
    </source>
</reference>
<evidence type="ECO:0000256" key="1">
    <source>
        <dbReference type="SAM" id="MobiDB-lite"/>
    </source>
</evidence>
<evidence type="ECO:0000313" key="2">
    <source>
        <dbReference type="EMBL" id="QEX20903.1"/>
    </source>
</evidence>
<organism evidence="2 3">
    <name type="scientific">Hypericibacter adhaerens</name>
    <dbReference type="NCBI Taxonomy" id="2602016"/>
    <lineage>
        <taxon>Bacteria</taxon>
        <taxon>Pseudomonadati</taxon>
        <taxon>Pseudomonadota</taxon>
        <taxon>Alphaproteobacteria</taxon>
        <taxon>Rhodospirillales</taxon>
        <taxon>Dongiaceae</taxon>
        <taxon>Hypericibacter</taxon>
    </lineage>
</organism>
<proteinExistence type="predicted"/>
<dbReference type="KEGG" id="hadh:FRZ61_08230"/>
<sequence>MIAIGAPADDMEIEIDLGACAEMEGGRAHQLSPPPLRGRVREGDDSLVRQRRKSGAHKKAEDEEEKERR</sequence>
<accession>A0A5J6MUS5</accession>
<name>A0A5J6MUS5_9PROT</name>
<feature type="compositionally biased region" description="Basic and acidic residues" evidence="1">
    <location>
        <begin position="39"/>
        <end position="48"/>
    </location>
</feature>
<protein>
    <submittedName>
        <fullName evidence="2">Uncharacterized protein</fullName>
    </submittedName>
</protein>
<evidence type="ECO:0000313" key="3">
    <source>
        <dbReference type="Proteomes" id="UP000325797"/>
    </source>
</evidence>
<dbReference type="AlphaFoldDB" id="A0A5J6MUS5"/>
<keyword evidence="3" id="KW-1185">Reference proteome</keyword>
<gene>
    <name evidence="2" type="ORF">FRZ61_08230</name>
</gene>
<dbReference type="Proteomes" id="UP000325797">
    <property type="component" value="Chromosome"/>
</dbReference>